<keyword evidence="3" id="KW-0399">Innate immunity</keyword>
<keyword evidence="5" id="KW-0395">Inflammatory response</keyword>
<dbReference type="Proteomes" id="UP000264820">
    <property type="component" value="Unplaced"/>
</dbReference>
<dbReference type="PROSITE" id="PS50209">
    <property type="entry name" value="CARD"/>
    <property type="match status" value="1"/>
</dbReference>
<dbReference type="PROSITE" id="PS51830">
    <property type="entry name" value="FIIND"/>
    <property type="match status" value="1"/>
</dbReference>
<dbReference type="PANTHER" id="PTHR46985:SF2">
    <property type="entry name" value="APOPTOSIS-ASSOCIATED SPECK-LIKE PROTEIN CONTAINING A CARD"/>
    <property type="match status" value="1"/>
</dbReference>
<reference evidence="8" key="1">
    <citation type="submission" date="2025-08" db="UniProtKB">
        <authorList>
            <consortium name="Ensembl"/>
        </authorList>
    </citation>
    <scope>IDENTIFICATION</scope>
</reference>
<dbReference type="SUPFAM" id="SSF47986">
    <property type="entry name" value="DEATH domain"/>
    <property type="match status" value="1"/>
</dbReference>
<evidence type="ECO:0000256" key="5">
    <source>
        <dbReference type="ARBA" id="ARBA00023198"/>
    </source>
</evidence>
<evidence type="ECO:0000259" key="7">
    <source>
        <dbReference type="PROSITE" id="PS51830"/>
    </source>
</evidence>
<evidence type="ECO:0000313" key="8">
    <source>
        <dbReference type="Ensembl" id="ENSHCOP00000000459.1"/>
    </source>
</evidence>
<dbReference type="Pfam" id="PF00619">
    <property type="entry name" value="CARD"/>
    <property type="match status" value="1"/>
</dbReference>
<organism evidence="8 9">
    <name type="scientific">Hippocampus comes</name>
    <name type="common">Tiger tail seahorse</name>
    <dbReference type="NCBI Taxonomy" id="109280"/>
    <lineage>
        <taxon>Eukaryota</taxon>
        <taxon>Metazoa</taxon>
        <taxon>Chordata</taxon>
        <taxon>Craniata</taxon>
        <taxon>Vertebrata</taxon>
        <taxon>Euteleostomi</taxon>
        <taxon>Actinopterygii</taxon>
        <taxon>Neopterygii</taxon>
        <taxon>Teleostei</taxon>
        <taxon>Neoteleostei</taxon>
        <taxon>Acanthomorphata</taxon>
        <taxon>Syngnathiaria</taxon>
        <taxon>Syngnathiformes</taxon>
        <taxon>Syngnathoidei</taxon>
        <taxon>Syngnathidae</taxon>
        <taxon>Hippocampus</taxon>
    </lineage>
</organism>
<dbReference type="RefSeq" id="XP_019735432.1">
    <property type="nucleotide sequence ID" value="XM_019879873.1"/>
</dbReference>
<keyword evidence="4" id="KW-0391">Immunity</keyword>
<evidence type="ECO:0000256" key="2">
    <source>
        <dbReference type="ARBA" id="ARBA00022490"/>
    </source>
</evidence>
<evidence type="ECO:0000256" key="1">
    <source>
        <dbReference type="ARBA" id="ARBA00004514"/>
    </source>
</evidence>
<protein>
    <submittedName>
        <fullName evidence="8">Caspase recruitment domain-containing protein 8-like</fullName>
    </submittedName>
</protein>
<evidence type="ECO:0000256" key="3">
    <source>
        <dbReference type="ARBA" id="ARBA00022588"/>
    </source>
</evidence>
<dbReference type="InterPro" id="IPR011029">
    <property type="entry name" value="DEATH-like_dom_sf"/>
</dbReference>
<feature type="domain" description="CARD" evidence="6">
    <location>
        <begin position="501"/>
        <end position="584"/>
    </location>
</feature>
<dbReference type="Ensembl" id="ENSHCOT00000013744.1">
    <property type="protein sequence ID" value="ENSHCOP00000000459.1"/>
    <property type="gene ID" value="ENSHCOG00000001277.1"/>
</dbReference>
<dbReference type="Gene3D" id="1.10.533.10">
    <property type="entry name" value="Death Domain, Fas"/>
    <property type="match status" value="1"/>
</dbReference>
<dbReference type="STRING" id="109280.ENSHCOP00000000459"/>
<dbReference type="GO" id="GO:0005829">
    <property type="term" value="C:cytosol"/>
    <property type="evidence" value="ECO:0007669"/>
    <property type="project" value="UniProtKB-SubCell"/>
</dbReference>
<comment type="subcellular location">
    <subcellularLocation>
        <location evidence="1">Cytoplasm</location>
        <location evidence="1">Cytosol</location>
    </subcellularLocation>
</comment>
<dbReference type="OrthoDB" id="8891580at2759"/>
<dbReference type="GO" id="GO:0006954">
    <property type="term" value="P:inflammatory response"/>
    <property type="evidence" value="ECO:0007669"/>
    <property type="project" value="UniProtKB-KW"/>
</dbReference>
<dbReference type="InterPro" id="IPR025307">
    <property type="entry name" value="FIIND_dom"/>
</dbReference>
<dbReference type="InterPro" id="IPR001315">
    <property type="entry name" value="CARD"/>
</dbReference>
<sequence length="584" mass="65365">MSSVTSTPKLEEDIIRQAEQPQLRVAHVKRLSVPEVTVIGRHHPHDLSITKMRSAQIKTKRRSSFYSWLSQVVKHVVLCVVNFSFRPSESDNQLDNEVLAEVHHAGCADSNHPQLSNLILPDPFSSPLPEISAMTADFLTGPPPKTITHAVNLELHPSEQQQLAAYTYTVPAFPHICYSDRSGWPGSKNQSRLPRSFSCTWPGQTEKSPGVTASASSLDLFVKNFEHCTPDITLGGPKETYHIHCFRAGSYQCTATGLVFVVDGQGDVRYSVVSWDMDLLAFHCKKPAGPLFDIECEGLTVRQIHFPHCEILSAGEVGHPLWVAHMRHEGLELISPEETTPTHVVANISSCSAFGLMRNDDTPLVPIRALVTFFLDPGVPSLHVFLLPENVVLDQMRRQRARNNGNERFIETISDCELVPQRQYTLASRTELDLIFIQPGRATFYPVSHNYNPAFQIFGFGNLRSIHLTLREHNGMDSVWGALVPLVPEAQRRCGSLVGDLRNVWSEFIRRVSMAMLETLVSRLFQANVLSESEEGALNSETIRIRKARLLLVTITNKGEPACEMMVMFFREEDPYNADNLGLA</sequence>
<reference evidence="8" key="2">
    <citation type="submission" date="2025-09" db="UniProtKB">
        <authorList>
            <consortium name="Ensembl"/>
        </authorList>
    </citation>
    <scope>IDENTIFICATION</scope>
</reference>
<dbReference type="OMA" id="WESEVCL"/>
<evidence type="ECO:0000313" key="9">
    <source>
        <dbReference type="Proteomes" id="UP000264820"/>
    </source>
</evidence>
<name>A0A3Q3D1Y7_HIPCM</name>
<accession>A0A3Q3D1Y7</accession>
<keyword evidence="2" id="KW-0963">Cytoplasm</keyword>
<dbReference type="KEGG" id="hcq:109521819"/>
<dbReference type="GO" id="GO:0042981">
    <property type="term" value="P:regulation of apoptotic process"/>
    <property type="evidence" value="ECO:0007669"/>
    <property type="project" value="InterPro"/>
</dbReference>
<dbReference type="PANTHER" id="PTHR46985">
    <property type="entry name" value="NACHT, LRR AND PYD DOMAINS-CONTAINING PROTEIN 1"/>
    <property type="match status" value="1"/>
</dbReference>
<dbReference type="Pfam" id="PF23679">
    <property type="entry name" value="UPA-FIIND"/>
    <property type="match status" value="1"/>
</dbReference>
<dbReference type="GO" id="GO:0045087">
    <property type="term" value="P:innate immune response"/>
    <property type="evidence" value="ECO:0007669"/>
    <property type="project" value="UniProtKB-KW"/>
</dbReference>
<dbReference type="GeneTree" id="ENSGT00730000111912"/>
<evidence type="ECO:0000259" key="6">
    <source>
        <dbReference type="PROSITE" id="PS50209"/>
    </source>
</evidence>
<dbReference type="Pfam" id="PF13553">
    <property type="entry name" value="FIIND"/>
    <property type="match status" value="1"/>
</dbReference>
<dbReference type="InterPro" id="IPR051249">
    <property type="entry name" value="NLRP_Inflammasome"/>
</dbReference>
<dbReference type="AlphaFoldDB" id="A0A3Q3D1Y7"/>
<keyword evidence="9" id="KW-1185">Reference proteome</keyword>
<feature type="domain" description="FIIND" evidence="7">
    <location>
        <begin position="219"/>
        <end position="498"/>
    </location>
</feature>
<proteinExistence type="predicted"/>
<evidence type="ECO:0000256" key="4">
    <source>
        <dbReference type="ARBA" id="ARBA00022859"/>
    </source>
</evidence>
<dbReference type="GeneID" id="109521819"/>